<dbReference type="Proteomes" id="UP000644507">
    <property type="component" value="Unassembled WGS sequence"/>
</dbReference>
<organism evidence="3 4">
    <name type="scientific">Roseibacillus persicicus</name>
    <dbReference type="NCBI Taxonomy" id="454148"/>
    <lineage>
        <taxon>Bacteria</taxon>
        <taxon>Pseudomonadati</taxon>
        <taxon>Verrucomicrobiota</taxon>
        <taxon>Verrucomicrobiia</taxon>
        <taxon>Verrucomicrobiales</taxon>
        <taxon>Verrucomicrobiaceae</taxon>
        <taxon>Roseibacillus</taxon>
    </lineage>
</organism>
<proteinExistence type="predicted"/>
<dbReference type="SUPFAM" id="SSF52799">
    <property type="entry name" value="(Phosphotyrosine protein) phosphatases II"/>
    <property type="match status" value="1"/>
</dbReference>
<evidence type="ECO:0000256" key="1">
    <source>
        <dbReference type="SAM" id="MobiDB-lite"/>
    </source>
</evidence>
<sequence length="169" mass="18562">MKAPITNCYIVEPGKLIAGEYPRDLEEESSQKKIDSLLAAGVSLFLDLTEEGEGRNPLLPYTHLIREATHQRLPIPDVSTPRNQAEAARILDVIDGAIAKDETVYVHCWGGIGRTGTIVGCWLARHHGGGSAGYTRLQQIWKTCPKSATRDSPETAAQRQFVKDWPAGQ</sequence>
<comment type="caution">
    <text evidence="3">The sequence shown here is derived from an EMBL/GenBank/DDBJ whole genome shotgun (WGS) entry which is preliminary data.</text>
</comment>
<name>A0A918WGL3_9BACT</name>
<gene>
    <name evidence="3" type="ORF">GCM10007100_07340</name>
</gene>
<evidence type="ECO:0000313" key="3">
    <source>
        <dbReference type="EMBL" id="GHC44609.1"/>
    </source>
</evidence>
<feature type="region of interest" description="Disordered" evidence="1">
    <location>
        <begin position="147"/>
        <end position="169"/>
    </location>
</feature>
<dbReference type="RefSeq" id="WP_189567451.1">
    <property type="nucleotide sequence ID" value="NZ_BMXI01000002.1"/>
</dbReference>
<protein>
    <submittedName>
        <fullName evidence="3">Phosphatase</fullName>
    </submittedName>
</protein>
<dbReference type="InterPro" id="IPR029021">
    <property type="entry name" value="Prot-tyrosine_phosphatase-like"/>
</dbReference>
<dbReference type="Gene3D" id="3.90.190.10">
    <property type="entry name" value="Protein tyrosine phosphatase superfamily"/>
    <property type="match status" value="1"/>
</dbReference>
<evidence type="ECO:0000259" key="2">
    <source>
        <dbReference type="PROSITE" id="PS50056"/>
    </source>
</evidence>
<dbReference type="Pfam" id="PF22785">
    <property type="entry name" value="Tc-R-P"/>
    <property type="match status" value="1"/>
</dbReference>
<reference evidence="3" key="1">
    <citation type="journal article" date="2014" name="Int. J. Syst. Evol. Microbiol.">
        <title>Complete genome sequence of Corynebacterium casei LMG S-19264T (=DSM 44701T), isolated from a smear-ripened cheese.</title>
        <authorList>
            <consortium name="US DOE Joint Genome Institute (JGI-PGF)"/>
            <person name="Walter F."/>
            <person name="Albersmeier A."/>
            <person name="Kalinowski J."/>
            <person name="Ruckert C."/>
        </authorList>
    </citation>
    <scope>NUCLEOTIDE SEQUENCE</scope>
    <source>
        <strain evidence="3">KCTC 12988</strain>
    </source>
</reference>
<feature type="domain" description="Tyrosine specific protein phosphatases" evidence="2">
    <location>
        <begin position="88"/>
        <end position="119"/>
    </location>
</feature>
<reference evidence="3" key="2">
    <citation type="submission" date="2020-09" db="EMBL/GenBank/DDBJ databases">
        <authorList>
            <person name="Sun Q."/>
            <person name="Kim S."/>
        </authorList>
    </citation>
    <scope>NUCLEOTIDE SEQUENCE</scope>
    <source>
        <strain evidence="3">KCTC 12988</strain>
    </source>
</reference>
<dbReference type="PANTHER" id="PTHR23339">
    <property type="entry name" value="TYROSINE SPECIFIC PROTEIN PHOSPHATASE AND DUAL SPECIFICITY PROTEIN PHOSPHATASE"/>
    <property type="match status" value="1"/>
</dbReference>
<dbReference type="InterPro" id="IPR000387">
    <property type="entry name" value="Tyr_Pase_dom"/>
</dbReference>
<dbReference type="PROSITE" id="PS00383">
    <property type="entry name" value="TYR_PHOSPHATASE_1"/>
    <property type="match status" value="1"/>
</dbReference>
<dbReference type="AlphaFoldDB" id="A0A918WGL3"/>
<accession>A0A918WGL3</accession>
<dbReference type="InterPro" id="IPR016130">
    <property type="entry name" value="Tyr_Pase_AS"/>
</dbReference>
<dbReference type="PROSITE" id="PS50056">
    <property type="entry name" value="TYR_PHOSPHATASE_2"/>
    <property type="match status" value="1"/>
</dbReference>
<evidence type="ECO:0000313" key="4">
    <source>
        <dbReference type="Proteomes" id="UP000644507"/>
    </source>
</evidence>
<dbReference type="InterPro" id="IPR050561">
    <property type="entry name" value="PTP"/>
</dbReference>
<dbReference type="EMBL" id="BMXI01000002">
    <property type="protein sequence ID" value="GHC44609.1"/>
    <property type="molecule type" value="Genomic_DNA"/>
</dbReference>
<keyword evidence="4" id="KW-1185">Reference proteome</keyword>